<feature type="domain" description="RNA polymerase sigma-70 region 2" evidence="6">
    <location>
        <begin position="17"/>
        <end position="80"/>
    </location>
</feature>
<dbReference type="InterPro" id="IPR007627">
    <property type="entry name" value="RNA_pol_sigma70_r2"/>
</dbReference>
<dbReference type="Pfam" id="PF08281">
    <property type="entry name" value="Sigma70_r4_2"/>
    <property type="match status" value="1"/>
</dbReference>
<evidence type="ECO:0000256" key="2">
    <source>
        <dbReference type="ARBA" id="ARBA00023015"/>
    </source>
</evidence>
<dbReference type="PANTHER" id="PTHR43133:SF60">
    <property type="entry name" value="RNA POLYMERASE SIGMA FACTOR SIGV"/>
    <property type="match status" value="1"/>
</dbReference>
<dbReference type="NCBIfam" id="TIGR02937">
    <property type="entry name" value="sigma70-ECF"/>
    <property type="match status" value="1"/>
</dbReference>
<sequence>MEVEEIKLDAYEEELVAYAKEISHYLQKSGANQQEAKDIAQDVLLKMLESDFLLPQEKMRSWMYRVALRKYIDYYRRKKRYQDIVATEFLSNQIQYDQTCDYDNLYQALEELPQNYRLVIDLYYFNDFSVKEIASILEVSQSKVKIDLWRGRKKMKELLERDGIKHDPIK</sequence>
<dbReference type="STRING" id="1346.BMF34_06280"/>
<dbReference type="InterPro" id="IPR014284">
    <property type="entry name" value="RNA_pol_sigma-70_dom"/>
</dbReference>
<dbReference type="SUPFAM" id="SSF88659">
    <property type="entry name" value="Sigma3 and sigma4 domains of RNA polymerase sigma factors"/>
    <property type="match status" value="1"/>
</dbReference>
<dbReference type="InterPro" id="IPR036388">
    <property type="entry name" value="WH-like_DNA-bd_sf"/>
</dbReference>
<dbReference type="Proteomes" id="UP000269148">
    <property type="component" value="Unassembled WGS sequence"/>
</dbReference>
<keyword evidence="2" id="KW-0805">Transcription regulation</keyword>
<dbReference type="InterPro" id="IPR013324">
    <property type="entry name" value="RNA_pol_sigma_r3/r4-like"/>
</dbReference>
<evidence type="ECO:0000313" key="9">
    <source>
        <dbReference type="Proteomes" id="UP000269148"/>
    </source>
</evidence>
<dbReference type="GO" id="GO:0003677">
    <property type="term" value="F:DNA binding"/>
    <property type="evidence" value="ECO:0007669"/>
    <property type="project" value="InterPro"/>
</dbReference>
<dbReference type="RefSeq" id="WP_003101190.1">
    <property type="nucleotide sequence ID" value="NZ_CP010783.1"/>
</dbReference>
<dbReference type="AlphaFoldDB" id="A0A3L8GIX4"/>
<name>A0A3L8GIX4_STRIN</name>
<keyword evidence="3" id="KW-0731">Sigma factor</keyword>
<feature type="domain" description="RNA polymerase sigma factor 70 region 4 type 2" evidence="7">
    <location>
        <begin position="103"/>
        <end position="155"/>
    </location>
</feature>
<dbReference type="KEGG" id="siz:SI82_06370"/>
<gene>
    <name evidence="8" type="ORF">DIY07_06485</name>
</gene>
<dbReference type="SMR" id="A0A3L8GIX4"/>
<reference evidence="8 9" key="1">
    <citation type="submission" date="2018-06" db="EMBL/GenBank/DDBJ databases">
        <title>Mutators as drivers of adaptation in pathogenic bacteria and a risk factor for host jumps and vaccine escape.</title>
        <authorList>
            <person name="Barnes A.C."/>
            <person name="Silayeva O."/>
        </authorList>
    </citation>
    <scope>NUCLEOTIDE SEQUENCE [LARGE SCALE GENOMIC DNA]</scope>
    <source>
        <strain evidence="8 9">QMA0445</strain>
    </source>
</reference>
<dbReference type="Gene3D" id="1.10.1740.10">
    <property type="match status" value="1"/>
</dbReference>
<dbReference type="Gene3D" id="1.10.10.10">
    <property type="entry name" value="Winged helix-like DNA-binding domain superfamily/Winged helix DNA-binding domain"/>
    <property type="match status" value="1"/>
</dbReference>
<protein>
    <submittedName>
        <fullName evidence="8">RNA polymerase sigma factor</fullName>
    </submittedName>
</protein>
<proteinExistence type="inferred from homology"/>
<keyword evidence="4" id="KW-0804">Transcription</keyword>
<dbReference type="PANTHER" id="PTHR43133">
    <property type="entry name" value="RNA POLYMERASE ECF-TYPE SIGMA FACTO"/>
    <property type="match status" value="1"/>
</dbReference>
<organism evidence="8 9">
    <name type="scientific">Streptococcus iniae</name>
    <name type="common">Streptococcus shiloi</name>
    <dbReference type="NCBI Taxonomy" id="1346"/>
    <lineage>
        <taxon>Bacteria</taxon>
        <taxon>Bacillati</taxon>
        <taxon>Bacillota</taxon>
        <taxon>Bacilli</taxon>
        <taxon>Lactobacillales</taxon>
        <taxon>Streptococcaceae</taxon>
        <taxon>Streptococcus</taxon>
    </lineage>
</organism>
<keyword evidence="5" id="KW-0175">Coiled coil</keyword>
<comment type="similarity">
    <text evidence="1">Belongs to the sigma-70 factor family. ECF subfamily.</text>
</comment>
<dbReference type="InterPro" id="IPR013249">
    <property type="entry name" value="RNA_pol_sigma70_r4_t2"/>
</dbReference>
<comment type="caution">
    <text evidence="8">The sequence shown here is derived from an EMBL/GenBank/DDBJ whole genome shotgun (WGS) entry which is preliminary data.</text>
</comment>
<evidence type="ECO:0000256" key="3">
    <source>
        <dbReference type="ARBA" id="ARBA00023082"/>
    </source>
</evidence>
<dbReference type="InterPro" id="IPR013325">
    <property type="entry name" value="RNA_pol_sigma_r2"/>
</dbReference>
<accession>A0A3L8GIX4</accession>
<evidence type="ECO:0000256" key="5">
    <source>
        <dbReference type="SAM" id="Coils"/>
    </source>
</evidence>
<dbReference type="InterPro" id="IPR039425">
    <property type="entry name" value="RNA_pol_sigma-70-like"/>
</dbReference>
<dbReference type="GeneID" id="35764984"/>
<evidence type="ECO:0000259" key="6">
    <source>
        <dbReference type="Pfam" id="PF04542"/>
    </source>
</evidence>
<dbReference type="GO" id="GO:0016987">
    <property type="term" value="F:sigma factor activity"/>
    <property type="evidence" value="ECO:0007669"/>
    <property type="project" value="UniProtKB-KW"/>
</dbReference>
<dbReference type="SUPFAM" id="SSF88946">
    <property type="entry name" value="Sigma2 domain of RNA polymerase sigma factors"/>
    <property type="match status" value="1"/>
</dbReference>
<dbReference type="EMBL" id="QLQD01000057">
    <property type="protein sequence ID" value="RLU56507.1"/>
    <property type="molecule type" value="Genomic_DNA"/>
</dbReference>
<evidence type="ECO:0000259" key="7">
    <source>
        <dbReference type="Pfam" id="PF08281"/>
    </source>
</evidence>
<dbReference type="Pfam" id="PF04542">
    <property type="entry name" value="Sigma70_r2"/>
    <property type="match status" value="1"/>
</dbReference>
<dbReference type="GO" id="GO:0006352">
    <property type="term" value="P:DNA-templated transcription initiation"/>
    <property type="evidence" value="ECO:0007669"/>
    <property type="project" value="InterPro"/>
</dbReference>
<evidence type="ECO:0000256" key="1">
    <source>
        <dbReference type="ARBA" id="ARBA00010641"/>
    </source>
</evidence>
<dbReference type="OrthoDB" id="9784984at2"/>
<dbReference type="CDD" id="cd06171">
    <property type="entry name" value="Sigma70_r4"/>
    <property type="match status" value="1"/>
</dbReference>
<evidence type="ECO:0000313" key="8">
    <source>
        <dbReference type="EMBL" id="RLU56507.1"/>
    </source>
</evidence>
<evidence type="ECO:0000256" key="4">
    <source>
        <dbReference type="ARBA" id="ARBA00023163"/>
    </source>
</evidence>
<feature type="coiled-coil region" evidence="5">
    <location>
        <begin position="1"/>
        <end position="28"/>
    </location>
</feature>